<dbReference type="EMBL" id="AGWK01000031">
    <property type="protein sequence ID" value="EHO70777.1"/>
    <property type="molecule type" value="Genomic_DNA"/>
</dbReference>
<accession>H1Q2G0</accession>
<sequence>MYCSWTKIKQIISLVVLGISFVSCRQSCFDVITHNNVAYWSRYWTPSNPHGVIAVYSKKDSIRQFLDEDLNYSFTGSLGDIYSVRFKFSNDTIFHYVRTKRGFITMYDTLHIISYARDTIVVKNNNSEEVVWHRIPNRIIRKKKNQKTQERA</sequence>
<evidence type="ECO:0000313" key="2">
    <source>
        <dbReference type="EMBL" id="EHO70777.1"/>
    </source>
</evidence>
<gene>
    <name evidence="2" type="ORF">HMPREF9140_01098</name>
</gene>
<evidence type="ECO:0008006" key="4">
    <source>
        <dbReference type="Google" id="ProtNLM"/>
    </source>
</evidence>
<protein>
    <recommendedName>
        <fullName evidence="4">Lipocalin-like domain-containing protein</fullName>
    </recommendedName>
</protein>
<dbReference type="Proteomes" id="UP000016023">
    <property type="component" value="Unassembled WGS sequence"/>
</dbReference>
<keyword evidence="3" id="KW-1185">Reference proteome</keyword>
<dbReference type="HOGENOM" id="CLU_1720696_0_0_10"/>
<reference evidence="2 3" key="1">
    <citation type="submission" date="2011-12" db="EMBL/GenBank/DDBJ databases">
        <title>The Genome Sequence of Prevotella micans F0438.</title>
        <authorList>
            <consortium name="The Broad Institute Genome Sequencing Platform"/>
            <person name="Earl A."/>
            <person name="Ward D."/>
            <person name="Feldgarden M."/>
            <person name="Gevers D."/>
            <person name="Izard J."/>
            <person name="Baranova O.V."/>
            <person name="Blanton J.M."/>
            <person name="Wade W.G."/>
            <person name="Dewhirst F.E."/>
            <person name="Young S.K."/>
            <person name="Zeng Q."/>
            <person name="Gargeya S."/>
            <person name="Fitzgerald M."/>
            <person name="Haas B."/>
            <person name="Abouelleil A."/>
            <person name="Alvarado L."/>
            <person name="Arachchi H.M."/>
            <person name="Berlin A."/>
            <person name="Chapman S.B."/>
            <person name="Gearin G."/>
            <person name="Goldberg J."/>
            <person name="Griggs A."/>
            <person name="Gujja S."/>
            <person name="Hansen M."/>
            <person name="Heiman D."/>
            <person name="Howarth C."/>
            <person name="Larimer J."/>
            <person name="Lui A."/>
            <person name="MacDonald P.J.P."/>
            <person name="McCowen C."/>
            <person name="Montmayeur A."/>
            <person name="Murphy C."/>
            <person name="Neiman D."/>
            <person name="Pearson M."/>
            <person name="Priest M."/>
            <person name="Roberts A."/>
            <person name="Saif S."/>
            <person name="Shea T."/>
            <person name="Sisk P."/>
            <person name="Stolte C."/>
            <person name="Sykes S."/>
            <person name="Wortman J."/>
            <person name="Nusbaum C."/>
            <person name="Birren B."/>
        </authorList>
    </citation>
    <scope>NUCLEOTIDE SEQUENCE [LARGE SCALE GENOMIC DNA]</scope>
    <source>
        <strain evidence="2 3">F0438</strain>
    </source>
</reference>
<organism evidence="2 3">
    <name type="scientific">Prevotella micans F0438</name>
    <dbReference type="NCBI Taxonomy" id="883158"/>
    <lineage>
        <taxon>Bacteria</taxon>
        <taxon>Pseudomonadati</taxon>
        <taxon>Bacteroidota</taxon>
        <taxon>Bacteroidia</taxon>
        <taxon>Bacteroidales</taxon>
        <taxon>Prevotellaceae</taxon>
        <taxon>Prevotella</taxon>
    </lineage>
</organism>
<dbReference type="STRING" id="883158.HMPREF9140_01098"/>
<keyword evidence="1" id="KW-0732">Signal</keyword>
<feature type="signal peptide" evidence="1">
    <location>
        <begin position="1"/>
        <end position="25"/>
    </location>
</feature>
<evidence type="ECO:0000313" key="3">
    <source>
        <dbReference type="Proteomes" id="UP000016023"/>
    </source>
</evidence>
<proteinExistence type="predicted"/>
<feature type="chain" id="PRO_5003552866" description="Lipocalin-like domain-containing protein" evidence="1">
    <location>
        <begin position="26"/>
        <end position="152"/>
    </location>
</feature>
<dbReference type="AlphaFoldDB" id="H1Q2G0"/>
<dbReference type="PROSITE" id="PS51257">
    <property type="entry name" value="PROKAR_LIPOPROTEIN"/>
    <property type="match status" value="1"/>
</dbReference>
<comment type="caution">
    <text evidence="2">The sequence shown here is derived from an EMBL/GenBank/DDBJ whole genome shotgun (WGS) entry which is preliminary data.</text>
</comment>
<evidence type="ECO:0000256" key="1">
    <source>
        <dbReference type="SAM" id="SignalP"/>
    </source>
</evidence>
<name>H1Q2G0_9BACT</name>